<dbReference type="Proteomes" id="UP000185151">
    <property type="component" value="Unassembled WGS sequence"/>
</dbReference>
<dbReference type="InterPro" id="IPR000277">
    <property type="entry name" value="Cys/Met-Metab_PyrdxlP-dep_enz"/>
</dbReference>
<dbReference type="Pfam" id="PF01053">
    <property type="entry name" value="Cys_Met_Meta_PP"/>
    <property type="match status" value="1"/>
</dbReference>
<comment type="catalytic activity">
    <reaction evidence="7">
        <text>an S-substituted L-cysteine + H2O = a thiol + pyruvate + NH4(+)</text>
        <dbReference type="Rhea" id="RHEA:18121"/>
        <dbReference type="ChEBI" id="CHEBI:15361"/>
        <dbReference type="ChEBI" id="CHEBI:15377"/>
        <dbReference type="ChEBI" id="CHEBI:28938"/>
        <dbReference type="ChEBI" id="CHEBI:29256"/>
        <dbReference type="ChEBI" id="CHEBI:58717"/>
        <dbReference type="EC" id="4.4.1.13"/>
    </reaction>
</comment>
<feature type="modified residue" description="N6-(pyridoxal phosphate)lysine" evidence="8">
    <location>
        <position position="231"/>
    </location>
</feature>
<sequence>MPACSFDPLRHLTDIMDQKTERQHKTDTRVVHTGRTPRDFHGVVNTPVYHASTFIFETVDELLETRRDRASGAYVGFTYGREGTPTTRALEDAMTELEGGYRAVVTSCGLGAIAASLMAFLSAGDHLLIVDSLYGPARAFCEETLRKFGVDIEYFDPQIGAGIEALFRPNTRVVYLESPCSLTFEVCDVPAIAKACRARDIVSVMDNTWASPIGFRPLRHGIDVSLHAATKYISGHSDLMLGIAVTTEEVFVRLKQTASGAGYCGGPDDVYMALRGLRTLPIRMERHQRSALKVAQWLQQRPEVDSVMYPALPDDPGHAIWKRDFEAASGLFGLVLKPCSDAQFAAMLDHMTLFQMGYSWGGYESLVVPTYPGTLRTARPWASDGRGLRLHVGLEDVDDLIDDLERGFQRLAAAA</sequence>
<gene>
    <name evidence="10" type="ORF">SAMN05444165_2666</name>
</gene>
<comment type="catalytic activity">
    <reaction evidence="6">
        <text>L,L-cystathionine + H2O = L-homocysteine + pyruvate + NH4(+)</text>
        <dbReference type="Rhea" id="RHEA:13965"/>
        <dbReference type="ChEBI" id="CHEBI:15361"/>
        <dbReference type="ChEBI" id="CHEBI:15377"/>
        <dbReference type="ChEBI" id="CHEBI:28938"/>
        <dbReference type="ChEBI" id="CHEBI:58161"/>
        <dbReference type="ChEBI" id="CHEBI:58199"/>
    </reaction>
</comment>
<evidence type="ECO:0000256" key="9">
    <source>
        <dbReference type="RuleBase" id="RU362118"/>
    </source>
</evidence>
<protein>
    <submittedName>
        <fullName evidence="10">Cystathionine beta-lyase</fullName>
    </submittedName>
</protein>
<dbReference type="InterPro" id="IPR006233">
    <property type="entry name" value="Cys_b_lyase_bac"/>
</dbReference>
<comment type="similarity">
    <text evidence="2 9">Belongs to the trans-sulfuration enzymes family.</text>
</comment>
<dbReference type="GO" id="GO:0019346">
    <property type="term" value="P:transsulfuration"/>
    <property type="evidence" value="ECO:0007669"/>
    <property type="project" value="InterPro"/>
</dbReference>
<dbReference type="InterPro" id="IPR054542">
    <property type="entry name" value="Cys_met_metab_PP"/>
</dbReference>
<dbReference type="GO" id="GO:0047804">
    <property type="term" value="F:cysteine-S-conjugate beta-lyase activity"/>
    <property type="evidence" value="ECO:0007669"/>
    <property type="project" value="UniProtKB-EC"/>
</dbReference>
<evidence type="ECO:0000313" key="10">
    <source>
        <dbReference type="EMBL" id="SIO37717.1"/>
    </source>
</evidence>
<dbReference type="GO" id="GO:0030170">
    <property type="term" value="F:pyridoxal phosphate binding"/>
    <property type="evidence" value="ECO:0007669"/>
    <property type="project" value="InterPro"/>
</dbReference>
<evidence type="ECO:0000256" key="6">
    <source>
        <dbReference type="ARBA" id="ARBA00047517"/>
    </source>
</evidence>
<dbReference type="PROSITE" id="PS00868">
    <property type="entry name" value="CYS_MET_METAB_PP"/>
    <property type="match status" value="1"/>
</dbReference>
<dbReference type="AlphaFoldDB" id="A0A1N6J0F2"/>
<dbReference type="PANTHER" id="PTHR43500:SF1">
    <property type="entry name" value="CYSTATHIONINE BETA-LYASE-RELATED"/>
    <property type="match status" value="1"/>
</dbReference>
<keyword evidence="3 8" id="KW-0663">Pyridoxal phosphate</keyword>
<name>A0A1N6J0F2_9BURK</name>
<evidence type="ECO:0000313" key="11">
    <source>
        <dbReference type="Proteomes" id="UP000185151"/>
    </source>
</evidence>
<evidence type="ECO:0000256" key="5">
    <source>
        <dbReference type="ARBA" id="ARBA00046315"/>
    </source>
</evidence>
<evidence type="ECO:0000256" key="1">
    <source>
        <dbReference type="ARBA" id="ARBA00001933"/>
    </source>
</evidence>
<dbReference type="InterPro" id="IPR015424">
    <property type="entry name" value="PyrdxlP-dep_Trfase"/>
</dbReference>
<dbReference type="EMBL" id="FSRU01000001">
    <property type="protein sequence ID" value="SIO37717.1"/>
    <property type="molecule type" value="Genomic_DNA"/>
</dbReference>
<dbReference type="SUPFAM" id="SSF53383">
    <property type="entry name" value="PLP-dependent transferases"/>
    <property type="match status" value="1"/>
</dbReference>
<comment type="pathway">
    <text evidence="5">Amino-acid biosynthesis; L-methionine biosynthesis via de novo pathway; L-homocysteine from L-cystathionine: step 1/1.</text>
</comment>
<dbReference type="PIRSF" id="PIRSF001434">
    <property type="entry name" value="CGS"/>
    <property type="match status" value="1"/>
</dbReference>
<dbReference type="NCBIfam" id="TIGR01324">
    <property type="entry name" value="cysta_beta_ly_B"/>
    <property type="match status" value="1"/>
</dbReference>
<comment type="cofactor">
    <cofactor evidence="1 9">
        <name>pyridoxal 5'-phosphate</name>
        <dbReference type="ChEBI" id="CHEBI:597326"/>
    </cofactor>
</comment>
<evidence type="ECO:0000256" key="3">
    <source>
        <dbReference type="ARBA" id="ARBA00022898"/>
    </source>
</evidence>
<evidence type="ECO:0000256" key="2">
    <source>
        <dbReference type="ARBA" id="ARBA00009077"/>
    </source>
</evidence>
<keyword evidence="11" id="KW-1185">Reference proteome</keyword>
<dbReference type="InterPro" id="IPR015421">
    <property type="entry name" value="PyrdxlP-dep_Trfase_major"/>
</dbReference>
<dbReference type="FunFam" id="3.40.640.10:FF:000046">
    <property type="entry name" value="Cystathionine gamma-lyase"/>
    <property type="match status" value="1"/>
</dbReference>
<evidence type="ECO:0000256" key="8">
    <source>
        <dbReference type="PIRSR" id="PIRSR001434-2"/>
    </source>
</evidence>
<dbReference type="CDD" id="cd00614">
    <property type="entry name" value="CGS_like"/>
    <property type="match status" value="1"/>
</dbReference>
<evidence type="ECO:0000256" key="7">
    <source>
        <dbReference type="ARBA" id="ARBA00047625"/>
    </source>
</evidence>
<dbReference type="Gene3D" id="3.40.640.10">
    <property type="entry name" value="Type I PLP-dependent aspartate aminotransferase-like (Major domain)"/>
    <property type="match status" value="1"/>
</dbReference>
<accession>A0A1N6J0F2</accession>
<dbReference type="PANTHER" id="PTHR43500">
    <property type="entry name" value="CYSTATHIONINE BETA-LYASE-RELATED"/>
    <property type="match status" value="1"/>
</dbReference>
<organism evidence="10 11">
    <name type="scientific">Paraburkholderia phenazinium</name>
    <dbReference type="NCBI Taxonomy" id="60549"/>
    <lineage>
        <taxon>Bacteria</taxon>
        <taxon>Pseudomonadati</taxon>
        <taxon>Pseudomonadota</taxon>
        <taxon>Betaproteobacteria</taxon>
        <taxon>Burkholderiales</taxon>
        <taxon>Burkholderiaceae</taxon>
        <taxon>Paraburkholderia</taxon>
    </lineage>
</organism>
<reference evidence="10 11" key="1">
    <citation type="submission" date="2016-11" db="EMBL/GenBank/DDBJ databases">
        <authorList>
            <person name="Jaros S."/>
            <person name="Januszkiewicz K."/>
            <person name="Wedrychowicz H."/>
        </authorList>
    </citation>
    <scope>NUCLEOTIDE SEQUENCE [LARGE SCALE GENOMIC DNA]</scope>
    <source>
        <strain evidence="10 11">GAS95</strain>
    </source>
</reference>
<dbReference type="Gene3D" id="3.90.1150.10">
    <property type="entry name" value="Aspartate Aminotransferase, domain 1"/>
    <property type="match status" value="1"/>
</dbReference>
<dbReference type="InterPro" id="IPR015422">
    <property type="entry name" value="PyrdxlP-dep_Trfase_small"/>
</dbReference>
<proteinExistence type="inferred from homology"/>
<dbReference type="GO" id="GO:0019450">
    <property type="term" value="P:L-cysteine catabolic process to pyruvate"/>
    <property type="evidence" value="ECO:0007669"/>
    <property type="project" value="TreeGrafter"/>
</dbReference>
<evidence type="ECO:0000256" key="4">
    <source>
        <dbReference type="ARBA" id="ARBA00023239"/>
    </source>
</evidence>
<keyword evidence="4 10" id="KW-0456">Lyase</keyword>